<keyword evidence="3" id="KW-1185">Reference proteome</keyword>
<protein>
    <submittedName>
        <fullName evidence="2">Uncharacterized protein</fullName>
    </submittedName>
</protein>
<dbReference type="KEGG" id="scb:SCAB_21401"/>
<proteinExistence type="predicted"/>
<dbReference type="Proteomes" id="UP000001444">
    <property type="component" value="Chromosome"/>
</dbReference>
<dbReference type="HOGENOM" id="CLU_3030672_0_0_11"/>
<dbReference type="STRING" id="680198.SCAB_21401"/>
<organism evidence="2 3">
    <name type="scientific">Streptomyces scabiei (strain 87.22)</name>
    <dbReference type="NCBI Taxonomy" id="680198"/>
    <lineage>
        <taxon>Bacteria</taxon>
        <taxon>Bacillati</taxon>
        <taxon>Actinomycetota</taxon>
        <taxon>Actinomycetes</taxon>
        <taxon>Kitasatosporales</taxon>
        <taxon>Streptomycetaceae</taxon>
        <taxon>Streptomyces</taxon>
    </lineage>
</organism>
<feature type="region of interest" description="Disordered" evidence="1">
    <location>
        <begin position="33"/>
        <end position="55"/>
    </location>
</feature>
<reference evidence="2 3" key="1">
    <citation type="journal article" date="2010" name="Mol. Plant Microbe Interact.">
        <title>Streptomyces scabies 87-22 contains a coronafacic acid-like biosynthetic cluster that contributes to plant-microbe interactions.</title>
        <authorList>
            <person name="Bignell D.R."/>
            <person name="Seipke R.F."/>
            <person name="Huguet-Tapia J.C."/>
            <person name="Chambers A.H."/>
            <person name="Parry R.J."/>
            <person name="Loria R."/>
        </authorList>
    </citation>
    <scope>NUCLEOTIDE SEQUENCE [LARGE SCALE GENOMIC DNA]</scope>
    <source>
        <strain evidence="2 3">87.22</strain>
    </source>
</reference>
<accession>C9YW16</accession>
<dbReference type="EMBL" id="FN554889">
    <property type="protein sequence ID" value="CBG69255.1"/>
    <property type="molecule type" value="Genomic_DNA"/>
</dbReference>
<gene>
    <name evidence="2" type="ordered locus">SCAB_21401</name>
</gene>
<sequence length="55" mass="5948">MAIRLPMHDVVRCARKKVVDAYHVDTAVEQHIAQVGGDESATSGDDGAAERRSAR</sequence>
<evidence type="ECO:0000313" key="2">
    <source>
        <dbReference type="EMBL" id="CBG69255.1"/>
    </source>
</evidence>
<evidence type="ECO:0000256" key="1">
    <source>
        <dbReference type="SAM" id="MobiDB-lite"/>
    </source>
</evidence>
<dbReference type="AlphaFoldDB" id="C9YW16"/>
<name>C9YW16_STRSW</name>
<evidence type="ECO:0000313" key="3">
    <source>
        <dbReference type="Proteomes" id="UP000001444"/>
    </source>
</evidence>